<evidence type="ECO:0000259" key="16">
    <source>
        <dbReference type="PROSITE" id="PS50885"/>
    </source>
</evidence>
<evidence type="ECO:0000256" key="2">
    <source>
        <dbReference type="ARBA" id="ARBA00004651"/>
    </source>
</evidence>
<dbReference type="PRINTS" id="PR00344">
    <property type="entry name" value="BCTRLSENSOR"/>
</dbReference>
<protein>
    <recommendedName>
        <fullName evidence="3">histidine kinase</fullName>
        <ecNumber evidence="3">2.7.13.3</ecNumber>
    </recommendedName>
</protein>
<keyword evidence="18" id="KW-1185">Reference proteome</keyword>
<dbReference type="Proteomes" id="UP000600247">
    <property type="component" value="Unassembled WGS sequence"/>
</dbReference>
<dbReference type="InterPro" id="IPR005467">
    <property type="entry name" value="His_kinase_dom"/>
</dbReference>
<comment type="caution">
    <text evidence="17">The sequence shown here is derived from an EMBL/GenBank/DDBJ whole genome shotgun (WGS) entry which is preliminary data.</text>
</comment>
<keyword evidence="10" id="KW-0067">ATP-binding</keyword>
<dbReference type="SMART" id="SM00388">
    <property type="entry name" value="HisKA"/>
    <property type="match status" value="1"/>
</dbReference>
<dbReference type="CDD" id="cd00082">
    <property type="entry name" value="HisKA"/>
    <property type="match status" value="1"/>
</dbReference>
<feature type="transmembrane region" description="Helical" evidence="14">
    <location>
        <begin position="12"/>
        <end position="30"/>
    </location>
</feature>
<dbReference type="EMBL" id="BMHY01000015">
    <property type="protein sequence ID" value="GGG85922.1"/>
    <property type="molecule type" value="Genomic_DNA"/>
</dbReference>
<dbReference type="InterPro" id="IPR003594">
    <property type="entry name" value="HATPase_dom"/>
</dbReference>
<dbReference type="GO" id="GO:0005886">
    <property type="term" value="C:plasma membrane"/>
    <property type="evidence" value="ECO:0007669"/>
    <property type="project" value="UniProtKB-SubCell"/>
</dbReference>
<comment type="subcellular location">
    <subcellularLocation>
        <location evidence="2">Cell membrane</location>
        <topology evidence="2">Multi-pass membrane protein</topology>
    </subcellularLocation>
</comment>
<evidence type="ECO:0000256" key="13">
    <source>
        <dbReference type="ARBA" id="ARBA00023136"/>
    </source>
</evidence>
<evidence type="ECO:0000256" key="1">
    <source>
        <dbReference type="ARBA" id="ARBA00000085"/>
    </source>
</evidence>
<keyword evidence="13 14" id="KW-0472">Membrane</keyword>
<feature type="transmembrane region" description="Helical" evidence="14">
    <location>
        <begin position="164"/>
        <end position="182"/>
    </location>
</feature>
<keyword evidence="12" id="KW-0902">Two-component regulatory system</keyword>
<evidence type="ECO:0000256" key="14">
    <source>
        <dbReference type="SAM" id="Phobius"/>
    </source>
</evidence>
<evidence type="ECO:0000256" key="9">
    <source>
        <dbReference type="ARBA" id="ARBA00022777"/>
    </source>
</evidence>
<dbReference type="FunFam" id="1.10.287.130:FF:000001">
    <property type="entry name" value="Two-component sensor histidine kinase"/>
    <property type="match status" value="1"/>
</dbReference>
<dbReference type="Gene3D" id="3.30.565.10">
    <property type="entry name" value="Histidine kinase-like ATPase, C-terminal domain"/>
    <property type="match status" value="1"/>
</dbReference>
<gene>
    <name evidence="17" type="ORF">GCM10010918_50010</name>
</gene>
<dbReference type="InterPro" id="IPR003661">
    <property type="entry name" value="HisK_dim/P_dom"/>
</dbReference>
<dbReference type="PANTHER" id="PTHR45528:SF1">
    <property type="entry name" value="SENSOR HISTIDINE KINASE CPXA"/>
    <property type="match status" value="1"/>
</dbReference>
<evidence type="ECO:0000259" key="15">
    <source>
        <dbReference type="PROSITE" id="PS50109"/>
    </source>
</evidence>
<evidence type="ECO:0000256" key="10">
    <source>
        <dbReference type="ARBA" id="ARBA00022840"/>
    </source>
</evidence>
<comment type="catalytic activity">
    <reaction evidence="1">
        <text>ATP + protein L-histidine = ADP + protein N-phospho-L-histidine.</text>
        <dbReference type="EC" id="2.7.13.3"/>
    </reaction>
</comment>
<dbReference type="PANTHER" id="PTHR45528">
    <property type="entry name" value="SENSOR HISTIDINE KINASE CPXA"/>
    <property type="match status" value="1"/>
</dbReference>
<dbReference type="Gene3D" id="6.10.340.10">
    <property type="match status" value="1"/>
</dbReference>
<keyword evidence="5" id="KW-0597">Phosphoprotein</keyword>
<evidence type="ECO:0000256" key="5">
    <source>
        <dbReference type="ARBA" id="ARBA00022553"/>
    </source>
</evidence>
<evidence type="ECO:0000256" key="6">
    <source>
        <dbReference type="ARBA" id="ARBA00022679"/>
    </source>
</evidence>
<dbReference type="AlphaFoldDB" id="A0A917HNS7"/>
<keyword evidence="7 14" id="KW-0812">Transmembrane</keyword>
<dbReference type="PROSITE" id="PS50109">
    <property type="entry name" value="HIS_KIN"/>
    <property type="match status" value="1"/>
</dbReference>
<dbReference type="GO" id="GO:0000155">
    <property type="term" value="F:phosphorelay sensor kinase activity"/>
    <property type="evidence" value="ECO:0007669"/>
    <property type="project" value="InterPro"/>
</dbReference>
<keyword evidence="8" id="KW-0547">Nucleotide-binding</keyword>
<evidence type="ECO:0000256" key="11">
    <source>
        <dbReference type="ARBA" id="ARBA00022989"/>
    </source>
</evidence>
<proteinExistence type="predicted"/>
<name>A0A917HNS7_9BACL</name>
<evidence type="ECO:0000313" key="17">
    <source>
        <dbReference type="EMBL" id="GGG85922.1"/>
    </source>
</evidence>
<dbReference type="EC" id="2.7.13.3" evidence="3"/>
<reference evidence="17 18" key="1">
    <citation type="journal article" date="2014" name="Int. J. Syst. Evol. Microbiol.">
        <title>Complete genome sequence of Corynebacterium casei LMG S-19264T (=DSM 44701T), isolated from a smear-ripened cheese.</title>
        <authorList>
            <consortium name="US DOE Joint Genome Institute (JGI-PGF)"/>
            <person name="Walter F."/>
            <person name="Albersmeier A."/>
            <person name="Kalinowski J."/>
            <person name="Ruckert C."/>
        </authorList>
    </citation>
    <scope>NUCLEOTIDE SEQUENCE [LARGE SCALE GENOMIC DNA]</scope>
    <source>
        <strain evidence="17 18">CGMCC 1.15286</strain>
    </source>
</reference>
<keyword evidence="4" id="KW-1003">Cell membrane</keyword>
<keyword evidence="6" id="KW-0808">Transferase</keyword>
<evidence type="ECO:0000256" key="4">
    <source>
        <dbReference type="ARBA" id="ARBA00022475"/>
    </source>
</evidence>
<dbReference type="GO" id="GO:0005524">
    <property type="term" value="F:ATP binding"/>
    <property type="evidence" value="ECO:0007669"/>
    <property type="project" value="UniProtKB-KW"/>
</dbReference>
<dbReference type="SMART" id="SM00387">
    <property type="entry name" value="HATPase_c"/>
    <property type="match status" value="1"/>
</dbReference>
<accession>A0A917HNS7</accession>
<evidence type="ECO:0000256" key="12">
    <source>
        <dbReference type="ARBA" id="ARBA00023012"/>
    </source>
</evidence>
<dbReference type="InterPro" id="IPR036097">
    <property type="entry name" value="HisK_dim/P_sf"/>
</dbReference>
<dbReference type="SUPFAM" id="SSF55874">
    <property type="entry name" value="ATPase domain of HSP90 chaperone/DNA topoisomerase II/histidine kinase"/>
    <property type="match status" value="1"/>
</dbReference>
<evidence type="ECO:0000256" key="8">
    <source>
        <dbReference type="ARBA" id="ARBA00022741"/>
    </source>
</evidence>
<dbReference type="Pfam" id="PF02518">
    <property type="entry name" value="HATPase_c"/>
    <property type="match status" value="1"/>
</dbReference>
<feature type="domain" description="HAMP" evidence="16">
    <location>
        <begin position="184"/>
        <end position="236"/>
    </location>
</feature>
<evidence type="ECO:0000313" key="18">
    <source>
        <dbReference type="Proteomes" id="UP000600247"/>
    </source>
</evidence>
<organism evidence="17 18">
    <name type="scientific">Paenibacillus radicis</name>
    <name type="common">ex Gao et al. 2016</name>
    <dbReference type="NCBI Taxonomy" id="1737354"/>
    <lineage>
        <taxon>Bacteria</taxon>
        <taxon>Bacillati</taxon>
        <taxon>Bacillota</taxon>
        <taxon>Bacilli</taxon>
        <taxon>Bacillales</taxon>
        <taxon>Paenibacillaceae</taxon>
        <taxon>Paenibacillus</taxon>
    </lineage>
</organism>
<dbReference type="SUPFAM" id="SSF47384">
    <property type="entry name" value="Homodimeric domain of signal transducing histidine kinase"/>
    <property type="match status" value="1"/>
</dbReference>
<evidence type="ECO:0000256" key="7">
    <source>
        <dbReference type="ARBA" id="ARBA00022692"/>
    </source>
</evidence>
<dbReference type="Pfam" id="PF00512">
    <property type="entry name" value="HisKA"/>
    <property type="match status" value="1"/>
</dbReference>
<evidence type="ECO:0000256" key="3">
    <source>
        <dbReference type="ARBA" id="ARBA00012438"/>
    </source>
</evidence>
<dbReference type="InterPro" id="IPR004358">
    <property type="entry name" value="Sig_transdc_His_kin-like_C"/>
</dbReference>
<dbReference type="RefSeq" id="WP_188892418.1">
    <property type="nucleotide sequence ID" value="NZ_BMHY01000015.1"/>
</dbReference>
<dbReference type="InterPro" id="IPR050398">
    <property type="entry name" value="HssS/ArlS-like"/>
</dbReference>
<dbReference type="Gene3D" id="1.10.287.130">
    <property type="match status" value="1"/>
</dbReference>
<dbReference type="PROSITE" id="PS50885">
    <property type="entry name" value="HAMP"/>
    <property type="match status" value="1"/>
</dbReference>
<dbReference type="InterPro" id="IPR003660">
    <property type="entry name" value="HAMP_dom"/>
</dbReference>
<keyword evidence="9" id="KW-0418">Kinase</keyword>
<keyword evidence="11 14" id="KW-1133">Transmembrane helix</keyword>
<dbReference type="InterPro" id="IPR036890">
    <property type="entry name" value="HATPase_C_sf"/>
</dbReference>
<feature type="domain" description="Histidine kinase" evidence="15">
    <location>
        <begin position="244"/>
        <end position="456"/>
    </location>
</feature>
<sequence>MRLIYRLNLSFGILLFAVLAITAVLLYPLLSNTLIEGQRKEMRVAGRLYLNELQAVPGQTLEIAKLQNGSPSNGPTEPMEAIWAQSLNQLFYSQLTAAKTVEWANFFAFQKVNGVPQQTNGAYIIESISSRGFIDPNNPYSTTFMMTTPLSTIKSMQWALFSRMLLILSAGGALAFLLSMFITRKLVTPLTDLRKELKKVETRRFSEVELVKSSGEVGEVAQSVYQLAGELEKYHRAQKQFFQNASHELKTPLMSIQGYAEGIRDGIFTGEHADKGLETIAEECERLKKIVTEMILLAKLESEEGIFENFDIPVQNLITKTVERMNPLLLDKGIHIEVSSMPDWGKQPHIKVDPEKLLQALLNIVGNASRYAKETIRINVSENDNRVAIEICDDGEGISEAILPRLFQRFVKGQDGQTGLGLAISRAIVERCHGQISAHNRTNGGAAFVLSFPTSQAS</sequence>